<feature type="compositionally biased region" description="Basic and acidic residues" evidence="2">
    <location>
        <begin position="649"/>
        <end position="659"/>
    </location>
</feature>
<gene>
    <name evidence="3" type="ORF">KL859_14700</name>
</gene>
<feature type="region of interest" description="Disordered" evidence="2">
    <location>
        <begin position="121"/>
        <end position="158"/>
    </location>
</feature>
<evidence type="ECO:0008006" key="5">
    <source>
        <dbReference type="Google" id="ProtNLM"/>
    </source>
</evidence>
<evidence type="ECO:0000313" key="3">
    <source>
        <dbReference type="EMBL" id="MBU8824112.1"/>
    </source>
</evidence>
<evidence type="ECO:0000256" key="2">
    <source>
        <dbReference type="SAM" id="MobiDB-lite"/>
    </source>
</evidence>
<evidence type="ECO:0000256" key="1">
    <source>
        <dbReference type="SAM" id="Coils"/>
    </source>
</evidence>
<sequence>MTTPVGSIKFDLSIDGSGLPTELLREIQGAIAPVLADLQRRLDAVERDYQHLTREAEKSAAKQAAAAKVAAEAVEDIGDEHTKTAAKAQTSATVSTRSINAVTRAVERQVRAWEKLAAAQAAAAAAPQPGPPPPPTRGGGSGGGGGGGSRGGNVRWHGGRGGFIGSPVGLNTLAFGAAAIPPAISAATTAVVNLVGAIQQLTQAGLALPGVFAGAATSIGTAVIGFQGMADAVEALNEAAASGDPKDLEKAAEALKDMAPAAVETAKAVSAFVTGPWKDLQRATAQTMFDGVAKDFETVTGRLIPTLQRGTQEVGSAWNKTFKELGRVVGLDSTQSFLDRIFGNTAEAQTRANAAIEPLIHGIGTLTSESSDFLPRLADALTKVTTRFDNWISNAAANGDLDKWINEGFDAASNLGESLLNVLKIINDITTAAGGDGGFLKWLRDATTQLHEFLASDEGQEKLTNFFTEGREQAAKWLPILQDLGRLALDVFNGFRQWGETILPIVQTIAGVLASMPDSVTAVVTAFLAWRTISGVAALLGSISGIGRGIDALPGKANTAAGGISRALNRIAIPATLGPLLAGFTDQLIGPDQSVASNLAGGALNIAGGAALGANFGPWGVALGAMIGAGVTLFQATKDRLDAAKAEWEKAWQEDHDAGPTRPGSPEQQLTQMPELRGVRQPSLFNPDGSLKAAPDQQFADVIGSGKIPGAVINPDGTVTYNGVTIPNFKVPQPGTPTQQPYPLRTAPVQGPVAVPPPQVALTGGEQKPIVAPTDLGGLLGVPDVKQGVQQIASEIKELPQGEIKIKDPSPEVVKNLEGIDATITKVSENELEVKANTDKAQAQIDALVLKYKQQTITLAIQAQTTPPPVPVQPRAAGGPIFGGVPGRDSVPAMLMPGEHVLTVADVAAMGGHANVYAFRRALHFADGGEVPHLGTGLPPGPGDDNSVLGVLRQIRDLLAGRGGVGSNPLAETAANTANLSSAVSGGSGEQMGPFGTPLKPRNPGYEMAAAALSALGADPEKWIGVDPSTYVPPALAGGGALTAAGGGAVDLSRYIDALTAFARSGDLSTVSGLGLNANSSVITALTSARNKSKGGLSDEQIAELIAQVFSPGGYTGTLDTSNSSLIKSLTSFREKLAKEGGATSTGRGTAAVAGLTGVPMTALGVDPVSAYAAAHSGGQYQWGASDLAQGLSDCSGAVSDLVELITEGQATGKRLFSTADAGSVLKSLGAVEGALPGALQIGWDAGHMRATLPNGVPFESGGGTGQGATYGGNARGAEGMPNIMSLPVSGAIPGMTGAVGATGGGTPVFVTNWPGGATGVPGLDAILGGAAQGGGQAANNVIGDVMSAVGGLGNEPWNRKNVNYAQLNQLIQERNPMALAKLFGLDVPDFTRAGGAGDEITGNDGPGYDSSGRLFSNTSALLDRTFTNLNAQLQAMREQLVSVIEQTNQKLNEEALQPVVKSGVQSALEGLKDSVSNAIGTAMGQAAAPPIADAVRSAIPAQQGNPGGGAGTAIAGALFASGGPVSGGTPGKDSVPALLMPGEHVLTTQDVARMGGQAGVYAFRNALARHGGVRGFATGGGVIVNDTVGAEFFGVSQVPILGAIVNLLVRVLLAVLGVQIEARDTLSEITDEFRQFRGDFQAFDASGRLMNDTSALMERSQSSEELAAQERIRILKIVIQALVKYIIEKVIVPIAKAVANAAINAGASAAGAAINTQAPGAGGIVSSLISSAGSAGVDIIAEIGSEIAVQASAVIIDMIAQGLQSYFPDLVAAVFGGGLLEQLLVGPITAALEAPLAILGAFTGGIAGLFAPLLGILGEGVFDSGGVARGVGLMPKATIAPERVLSPQQTALFERMVVALERNPQAAAGNTTMVNAEINVAGGPDVGRKVRDGLLELL</sequence>
<proteinExistence type="predicted"/>
<name>A0ABS6HN42_MYCGD</name>
<feature type="region of interest" description="Disordered" evidence="2">
    <location>
        <begin position="649"/>
        <end position="669"/>
    </location>
</feature>
<evidence type="ECO:0000313" key="4">
    <source>
        <dbReference type="Proteomes" id="UP000696413"/>
    </source>
</evidence>
<reference evidence="3 4" key="1">
    <citation type="submission" date="2021-05" db="EMBL/GenBank/DDBJ databases">
        <title>Draft Genome Sequences of Clinical Respiratory Isolates of Mycobacterium goodii Recovered in Ireland.</title>
        <authorList>
            <person name="Flanagan P.R."/>
            <person name="Mok S."/>
            <person name="Roycroft E."/>
            <person name="Rogers T.R."/>
            <person name="Fitzgibbon M."/>
        </authorList>
    </citation>
    <scope>NUCLEOTIDE SEQUENCE [LARGE SCALE GENOMIC DNA]</scope>
    <source>
        <strain evidence="3 4">14IE55</strain>
    </source>
</reference>
<protein>
    <recommendedName>
        <fullName evidence="5">Tape measure protein</fullName>
    </recommendedName>
</protein>
<feature type="coiled-coil region" evidence="1">
    <location>
        <begin position="35"/>
        <end position="62"/>
    </location>
</feature>
<organism evidence="3 4">
    <name type="scientific">Mycolicibacterium goodii</name>
    <name type="common">Mycobacterium goodii</name>
    <dbReference type="NCBI Taxonomy" id="134601"/>
    <lineage>
        <taxon>Bacteria</taxon>
        <taxon>Bacillati</taxon>
        <taxon>Actinomycetota</taxon>
        <taxon>Actinomycetes</taxon>
        <taxon>Mycobacteriales</taxon>
        <taxon>Mycobacteriaceae</taxon>
        <taxon>Mycolicibacterium</taxon>
    </lineage>
</organism>
<keyword evidence="1" id="KW-0175">Coiled coil</keyword>
<dbReference type="EMBL" id="JAHBOM010000010">
    <property type="protein sequence ID" value="MBU8824112.1"/>
    <property type="molecule type" value="Genomic_DNA"/>
</dbReference>
<feature type="compositionally biased region" description="Gly residues" evidence="2">
    <location>
        <begin position="137"/>
        <end position="151"/>
    </location>
</feature>
<dbReference type="RefSeq" id="WP_214394963.1">
    <property type="nucleotide sequence ID" value="NZ_JAHBOL010000014.1"/>
</dbReference>
<comment type="caution">
    <text evidence="3">The sequence shown here is derived from an EMBL/GenBank/DDBJ whole genome shotgun (WGS) entry which is preliminary data.</text>
</comment>
<dbReference type="Proteomes" id="UP000696413">
    <property type="component" value="Unassembled WGS sequence"/>
</dbReference>
<accession>A0ABS6HN42</accession>
<keyword evidence="4" id="KW-1185">Reference proteome</keyword>